<dbReference type="Proteomes" id="UP000288216">
    <property type="component" value="Unassembled WGS sequence"/>
</dbReference>
<dbReference type="EMBL" id="BFAA01000196">
    <property type="protein sequence ID" value="GCB68838.1"/>
    <property type="molecule type" value="Genomic_DNA"/>
</dbReference>
<evidence type="ECO:0000313" key="2">
    <source>
        <dbReference type="EMBL" id="GCB68838.1"/>
    </source>
</evidence>
<proteinExistence type="predicted"/>
<feature type="region of interest" description="Disordered" evidence="1">
    <location>
        <begin position="310"/>
        <end position="335"/>
    </location>
</feature>
<dbReference type="InterPro" id="IPR052603">
    <property type="entry name" value="EFCB6"/>
</dbReference>
<accession>A0A401P6U3</accession>
<sequence>MSVTFLRLPNISRTGFRGVPDPLNLLVEGAGSGSGSDHSYKARAATAYPHSAVRASWSPGFPRGNGERLRAQTAMGRFSMACSPRQTYDTNKVAALIREKLNSSFHTVQRMFQASDPKGAGTVSKEALTRILWNLCGYLNTQQINDLLSSFGMVGLSRFPFADFVSRFQNTEVGKTEWITNVQPKQLQENGAKNARNCFLLQKSSKVEENVQNHLTLLEQKVHESGYSLESHFPPSCLEPGGVITPEQLKQALNSMGFVMNNVEFNILWLRITKERKSEIPTVQLLNEIGLSSQQSGHCGTMDLGTICRKDSNEDSARSSTAKNKHNPSNGAADPSEDIIKIFKDKMDEACDSTLHEFAKYDKETNGLISKTAFRHALVDLKISMFAMDLEHLLSRKVEIPGQEAVNIQAFKEIIEKHFQIQLSVNQLDCVMTKVGEPQNNLVFYSKFLCLFQNRPSTGELKQEVNQNALLMNNKNFRLDRIRYLDRFGSDWVRYSHAQKQRSLPELRNIIWGLLQRKFRSFCKVFISVCINDECTADKEKLDSVLLRMNVILLPMELEKLWYSLPISYPAEAISLRKFLRYFSRLKKVKGSEKDLQQSPVAHIQNKLRRDIVNHWNDLKSVLKARDPHGTGRVPFRDIQAICMSLRWNLLPAEVDKLCAAYDLEKNAEFHYIPFMKSYTKKEKAVV</sequence>
<comment type="caution">
    <text evidence="2">The sequence shown here is derived from an EMBL/GenBank/DDBJ whole genome shotgun (WGS) entry which is preliminary data.</text>
</comment>
<reference evidence="2 3" key="1">
    <citation type="journal article" date="2018" name="Nat. Ecol. Evol.">
        <title>Shark genomes provide insights into elasmobranch evolution and the origin of vertebrates.</title>
        <authorList>
            <person name="Hara Y"/>
            <person name="Yamaguchi K"/>
            <person name="Onimaru K"/>
            <person name="Kadota M"/>
            <person name="Koyanagi M"/>
            <person name="Keeley SD"/>
            <person name="Tatsumi K"/>
            <person name="Tanaka K"/>
            <person name="Motone F"/>
            <person name="Kageyama Y"/>
            <person name="Nozu R"/>
            <person name="Adachi N"/>
            <person name="Nishimura O"/>
            <person name="Nakagawa R"/>
            <person name="Tanegashima C"/>
            <person name="Kiyatake I"/>
            <person name="Matsumoto R"/>
            <person name="Murakumo K"/>
            <person name="Nishida K"/>
            <person name="Terakita A"/>
            <person name="Kuratani S"/>
            <person name="Sato K"/>
            <person name="Hyodo S Kuraku.S."/>
        </authorList>
    </citation>
    <scope>NUCLEOTIDE SEQUENCE [LARGE SCALE GENOMIC DNA]</scope>
</reference>
<evidence type="ECO:0008006" key="4">
    <source>
        <dbReference type="Google" id="ProtNLM"/>
    </source>
</evidence>
<protein>
    <recommendedName>
        <fullName evidence="4">EF-hand domain-containing protein</fullName>
    </recommendedName>
</protein>
<organism evidence="2 3">
    <name type="scientific">Scyliorhinus torazame</name>
    <name type="common">Cloudy catshark</name>
    <name type="synonym">Catulus torazame</name>
    <dbReference type="NCBI Taxonomy" id="75743"/>
    <lineage>
        <taxon>Eukaryota</taxon>
        <taxon>Metazoa</taxon>
        <taxon>Chordata</taxon>
        <taxon>Craniata</taxon>
        <taxon>Vertebrata</taxon>
        <taxon>Chondrichthyes</taxon>
        <taxon>Elasmobranchii</taxon>
        <taxon>Galeomorphii</taxon>
        <taxon>Galeoidea</taxon>
        <taxon>Carcharhiniformes</taxon>
        <taxon>Scyliorhinidae</taxon>
        <taxon>Scyliorhinus</taxon>
    </lineage>
</organism>
<dbReference type="OrthoDB" id="26525at2759"/>
<dbReference type="OMA" id="QFRENDG"/>
<dbReference type="Gene3D" id="1.10.238.10">
    <property type="entry name" value="EF-hand"/>
    <property type="match status" value="3"/>
</dbReference>
<dbReference type="InterPro" id="IPR011992">
    <property type="entry name" value="EF-hand-dom_pair"/>
</dbReference>
<evidence type="ECO:0000313" key="3">
    <source>
        <dbReference type="Proteomes" id="UP000288216"/>
    </source>
</evidence>
<dbReference type="STRING" id="75743.A0A401P6U3"/>
<gene>
    <name evidence="2" type="ORF">scyTo_0000961</name>
</gene>
<feature type="compositionally biased region" description="Polar residues" evidence="1">
    <location>
        <begin position="318"/>
        <end position="330"/>
    </location>
</feature>
<dbReference type="SUPFAM" id="SSF47473">
    <property type="entry name" value="EF-hand"/>
    <property type="match status" value="3"/>
</dbReference>
<evidence type="ECO:0000256" key="1">
    <source>
        <dbReference type="SAM" id="MobiDB-lite"/>
    </source>
</evidence>
<dbReference type="PANTHER" id="PTHR20875">
    <property type="entry name" value="EF-HAND CALCIUM-BINDING DOMAIN-CONTAINING PROTEIN 6-RELATED"/>
    <property type="match status" value="1"/>
</dbReference>
<keyword evidence="3" id="KW-1185">Reference proteome</keyword>
<dbReference type="PANTHER" id="PTHR20875:SF7">
    <property type="entry name" value="EF-HAND DOMAIN-CONTAINING PROTEIN"/>
    <property type="match status" value="1"/>
</dbReference>
<dbReference type="AlphaFoldDB" id="A0A401P6U3"/>
<name>A0A401P6U3_SCYTO</name>